<reference evidence="3 4" key="1">
    <citation type="submission" date="2013-08" db="EMBL/GenBank/DDBJ databases">
        <authorList>
            <person name="Huang J."/>
            <person name="Wang G."/>
        </authorList>
    </citation>
    <scope>NUCLEOTIDE SEQUENCE [LARGE SCALE GENOMIC DNA]</scope>
    <source>
        <strain evidence="3 4">BH030004</strain>
    </source>
</reference>
<protein>
    <submittedName>
        <fullName evidence="3">Alpha/beta hydrolase</fullName>
    </submittedName>
</protein>
<evidence type="ECO:0000313" key="4">
    <source>
        <dbReference type="Proteomes" id="UP000030403"/>
    </source>
</evidence>
<name>A0A0A5GEL7_9BACI</name>
<proteinExistence type="predicted"/>
<accession>A0A0A5GEL7</accession>
<dbReference type="PRINTS" id="PR00111">
    <property type="entry name" value="ABHYDROLASE"/>
</dbReference>
<dbReference type="SUPFAM" id="SSF53474">
    <property type="entry name" value="alpha/beta-Hydrolases"/>
    <property type="match status" value="1"/>
</dbReference>
<dbReference type="PANTHER" id="PTHR43798">
    <property type="entry name" value="MONOACYLGLYCEROL LIPASE"/>
    <property type="match status" value="1"/>
</dbReference>
<keyword evidence="1 3" id="KW-0378">Hydrolase</keyword>
<dbReference type="GO" id="GO:0016020">
    <property type="term" value="C:membrane"/>
    <property type="evidence" value="ECO:0007669"/>
    <property type="project" value="TreeGrafter"/>
</dbReference>
<dbReference type="EMBL" id="AVPF01000014">
    <property type="protein sequence ID" value="KGX89555.1"/>
    <property type="molecule type" value="Genomic_DNA"/>
</dbReference>
<comment type="caution">
    <text evidence="3">The sequence shown here is derived from an EMBL/GenBank/DDBJ whole genome shotgun (WGS) entry which is preliminary data.</text>
</comment>
<sequence>MFVDINNVNVHYKVSGEGQDVVLLHGWGTSMDTFESVHNLLDDNFRVFSIDFPGFGESQEPPEAWSVDDYAHFLSHFVQKLGIENPILIGHSFGCRVITRYAYDHDVHKIIFTGGAGIKPKRKMDYYMKVYTYKFVKKLLDLPILNHYKDDILTKWKGKVGSSDYKQASAVMQQTLSKVVNEDLREYMPHIDVPTLLVWGENDTATPLEDGKLMEQLFPDAGLVTFEKAGHYAFLEQNKRFLVIVDNFLEQDKGE</sequence>
<dbReference type="InterPro" id="IPR000073">
    <property type="entry name" value="AB_hydrolase_1"/>
</dbReference>
<keyword evidence="4" id="KW-1185">Reference proteome</keyword>
<dbReference type="InterPro" id="IPR050266">
    <property type="entry name" value="AB_hydrolase_sf"/>
</dbReference>
<evidence type="ECO:0000259" key="2">
    <source>
        <dbReference type="Pfam" id="PF00561"/>
    </source>
</evidence>
<organism evidence="3 4">
    <name type="scientific">Pontibacillus marinus BH030004 = DSM 16465</name>
    <dbReference type="NCBI Taxonomy" id="1385511"/>
    <lineage>
        <taxon>Bacteria</taxon>
        <taxon>Bacillati</taxon>
        <taxon>Bacillota</taxon>
        <taxon>Bacilli</taxon>
        <taxon>Bacillales</taxon>
        <taxon>Bacillaceae</taxon>
        <taxon>Pontibacillus</taxon>
    </lineage>
</organism>
<feature type="domain" description="AB hydrolase-1" evidence="2">
    <location>
        <begin position="21"/>
        <end position="236"/>
    </location>
</feature>
<dbReference type="RefSeq" id="WP_027445574.1">
    <property type="nucleotide sequence ID" value="NZ_AULJ01000012.1"/>
</dbReference>
<dbReference type="GO" id="GO:0016787">
    <property type="term" value="F:hydrolase activity"/>
    <property type="evidence" value="ECO:0007669"/>
    <property type="project" value="UniProtKB-KW"/>
</dbReference>
<dbReference type="eggNOG" id="COG0596">
    <property type="taxonomic scope" value="Bacteria"/>
</dbReference>
<dbReference type="STRING" id="1385511.GCA_000425225_01217"/>
<dbReference type="Gene3D" id="3.40.50.1820">
    <property type="entry name" value="alpha/beta hydrolase"/>
    <property type="match status" value="1"/>
</dbReference>
<gene>
    <name evidence="3" type="ORF">N783_05520</name>
</gene>
<evidence type="ECO:0000313" key="3">
    <source>
        <dbReference type="EMBL" id="KGX89555.1"/>
    </source>
</evidence>
<dbReference type="PANTHER" id="PTHR43798:SF31">
    <property type="entry name" value="AB HYDROLASE SUPERFAMILY PROTEIN YCLE"/>
    <property type="match status" value="1"/>
</dbReference>
<dbReference type="OrthoDB" id="9808398at2"/>
<dbReference type="AlphaFoldDB" id="A0A0A5GEL7"/>
<dbReference type="Pfam" id="PF00561">
    <property type="entry name" value="Abhydrolase_1"/>
    <property type="match status" value="1"/>
</dbReference>
<dbReference type="InterPro" id="IPR029058">
    <property type="entry name" value="AB_hydrolase_fold"/>
</dbReference>
<evidence type="ECO:0000256" key="1">
    <source>
        <dbReference type="ARBA" id="ARBA00022801"/>
    </source>
</evidence>
<dbReference type="Proteomes" id="UP000030403">
    <property type="component" value="Unassembled WGS sequence"/>
</dbReference>